<dbReference type="AlphaFoldDB" id="A0A7W6J7D1"/>
<dbReference type="PROSITE" id="PS51257">
    <property type="entry name" value="PROKAR_LIPOPROTEIN"/>
    <property type="match status" value="1"/>
</dbReference>
<gene>
    <name evidence="2" type="ORF">GGR23_003379</name>
</gene>
<keyword evidence="3" id="KW-1185">Reference proteome</keyword>
<name>A0A7W6J7D1_9HYPH</name>
<comment type="caution">
    <text evidence="2">The sequence shown here is derived from an EMBL/GenBank/DDBJ whole genome shotgun (WGS) entry which is preliminary data.</text>
</comment>
<evidence type="ECO:0000256" key="1">
    <source>
        <dbReference type="SAM" id="SignalP"/>
    </source>
</evidence>
<protein>
    <recommendedName>
        <fullName evidence="4">DUF1236 domain-containing protein</fullName>
    </recommendedName>
</protein>
<dbReference type="Pfam" id="PF06823">
    <property type="entry name" value="DUF1236"/>
    <property type="match status" value="1"/>
</dbReference>
<feature type="signal peptide" evidence="1">
    <location>
        <begin position="1"/>
        <end position="23"/>
    </location>
</feature>
<dbReference type="RefSeq" id="WP_183367435.1">
    <property type="nucleotide sequence ID" value="NZ_JACIEZ010000007.1"/>
</dbReference>
<reference evidence="2 3" key="1">
    <citation type="submission" date="2020-08" db="EMBL/GenBank/DDBJ databases">
        <title>Genomic Encyclopedia of Type Strains, Phase IV (KMG-IV): sequencing the most valuable type-strain genomes for metagenomic binning, comparative biology and taxonomic classification.</title>
        <authorList>
            <person name="Goeker M."/>
        </authorList>
    </citation>
    <scope>NUCLEOTIDE SEQUENCE [LARGE SCALE GENOMIC DNA]</scope>
    <source>
        <strain evidence="2 3">DSM 29853</strain>
    </source>
</reference>
<evidence type="ECO:0000313" key="3">
    <source>
        <dbReference type="Proteomes" id="UP000528286"/>
    </source>
</evidence>
<evidence type="ECO:0008006" key="4">
    <source>
        <dbReference type="Google" id="ProtNLM"/>
    </source>
</evidence>
<dbReference type="Proteomes" id="UP000528286">
    <property type="component" value="Unassembled WGS sequence"/>
</dbReference>
<evidence type="ECO:0000313" key="2">
    <source>
        <dbReference type="EMBL" id="MBB4066166.1"/>
    </source>
</evidence>
<feature type="chain" id="PRO_5031347006" description="DUF1236 domain-containing protein" evidence="1">
    <location>
        <begin position="24"/>
        <end position="101"/>
    </location>
</feature>
<accession>A0A7W6J7D1</accession>
<proteinExistence type="predicted"/>
<dbReference type="InterPro" id="IPR009642">
    <property type="entry name" value="DUF1236"/>
</dbReference>
<dbReference type="EMBL" id="JACIEZ010000007">
    <property type="protein sequence ID" value="MBB4066166.1"/>
    <property type="molecule type" value="Genomic_DNA"/>
</dbReference>
<organism evidence="2 3">
    <name type="scientific">Gellertiella hungarica</name>
    <dbReference type="NCBI Taxonomy" id="1572859"/>
    <lineage>
        <taxon>Bacteria</taxon>
        <taxon>Pseudomonadati</taxon>
        <taxon>Pseudomonadota</taxon>
        <taxon>Alphaproteobacteria</taxon>
        <taxon>Hyphomicrobiales</taxon>
        <taxon>Rhizobiaceae</taxon>
        <taxon>Gellertiella</taxon>
    </lineage>
</organism>
<keyword evidence="1" id="KW-0732">Signal</keyword>
<sequence>MKQLARMAVAAFILTGGSCVALAQDVVITTEQEPVITEYVTKHTVTSVDVPDVEVTVGTALPDTVELHRIEAPDVNYEYTVVNGTTVIVDPGTRKIIKVVQ</sequence>